<evidence type="ECO:0000256" key="2">
    <source>
        <dbReference type="ARBA" id="ARBA00023082"/>
    </source>
</evidence>
<dbReference type="PANTHER" id="PTHR30385:SF7">
    <property type="entry name" value="RNA POLYMERASE SIGMA FACTOR FLIA"/>
    <property type="match status" value="1"/>
</dbReference>
<comment type="similarity">
    <text evidence="5">Belongs to the sigma-70 factor family.</text>
</comment>
<proteinExistence type="inferred from homology"/>
<dbReference type="SUPFAM" id="SSF88946">
    <property type="entry name" value="Sigma2 domain of RNA polymerase sigma factors"/>
    <property type="match status" value="1"/>
</dbReference>
<dbReference type="EMBL" id="JABURY010000004">
    <property type="protein sequence ID" value="MBC9129880.1"/>
    <property type="molecule type" value="Genomic_DNA"/>
</dbReference>
<dbReference type="NCBIfam" id="TIGR02937">
    <property type="entry name" value="sigma70-ECF"/>
    <property type="match status" value="1"/>
</dbReference>
<gene>
    <name evidence="8" type="ORF">FcAc13_00995</name>
</gene>
<dbReference type="Pfam" id="PF04539">
    <property type="entry name" value="Sigma70_r3"/>
    <property type="match status" value="1"/>
</dbReference>
<dbReference type="RefSeq" id="WP_187754337.1">
    <property type="nucleotide sequence ID" value="NZ_JABURY010000004.1"/>
</dbReference>
<evidence type="ECO:0000256" key="5">
    <source>
        <dbReference type="RuleBase" id="RU362124"/>
    </source>
</evidence>
<dbReference type="PIRSF" id="PIRSF000770">
    <property type="entry name" value="RNA_pol_sigma-SigE/K"/>
    <property type="match status" value="1"/>
</dbReference>
<dbReference type="InterPro" id="IPR013324">
    <property type="entry name" value="RNA_pol_sigma_r3/r4-like"/>
</dbReference>
<name>A0ABR7QUI4_9GAMM</name>
<dbReference type="PROSITE" id="PS00716">
    <property type="entry name" value="SIGMA70_2"/>
    <property type="match status" value="1"/>
</dbReference>
<evidence type="ECO:0000259" key="7">
    <source>
        <dbReference type="PROSITE" id="PS00716"/>
    </source>
</evidence>
<dbReference type="Pfam" id="PF04542">
    <property type="entry name" value="Sigma70_r2"/>
    <property type="match status" value="1"/>
</dbReference>
<dbReference type="InterPro" id="IPR014284">
    <property type="entry name" value="RNA_pol_sigma-70_dom"/>
</dbReference>
<dbReference type="PANTHER" id="PTHR30385">
    <property type="entry name" value="SIGMA FACTOR F FLAGELLAR"/>
    <property type="match status" value="1"/>
</dbReference>
<evidence type="ECO:0000256" key="3">
    <source>
        <dbReference type="ARBA" id="ARBA00023125"/>
    </source>
</evidence>
<keyword evidence="2 5" id="KW-0731">Sigma factor</keyword>
<dbReference type="Gene3D" id="1.10.1740.10">
    <property type="match status" value="1"/>
</dbReference>
<dbReference type="Pfam" id="PF04545">
    <property type="entry name" value="Sigma70_r4"/>
    <property type="match status" value="1"/>
</dbReference>
<dbReference type="InterPro" id="IPR000943">
    <property type="entry name" value="RNA_pol_sigma70"/>
</dbReference>
<feature type="domain" description="RNA polymerase sigma-70" evidence="6">
    <location>
        <begin position="43"/>
        <end position="56"/>
    </location>
</feature>
<reference evidence="8 9" key="1">
    <citation type="submission" date="2020-06" db="EMBL/GenBank/DDBJ databases">
        <title>Frischella cerana isolated from Apis cerana gut homogenate.</title>
        <authorList>
            <person name="Wolter L.A."/>
            <person name="Suenami S."/>
            <person name="Miyazaki R."/>
        </authorList>
    </citation>
    <scope>NUCLEOTIDE SEQUENCE [LARGE SCALE GENOMIC DNA]</scope>
    <source>
        <strain evidence="8 9">Ac13</strain>
    </source>
</reference>
<dbReference type="CDD" id="cd06171">
    <property type="entry name" value="Sigma70_r4"/>
    <property type="match status" value="1"/>
</dbReference>
<keyword evidence="4 5" id="KW-0804">Transcription</keyword>
<dbReference type="InterPro" id="IPR007624">
    <property type="entry name" value="RNA_pol_sigma70_r3"/>
</dbReference>
<keyword evidence="9" id="KW-1185">Reference proteome</keyword>
<dbReference type="NCBIfam" id="TIGR02479">
    <property type="entry name" value="FliA_WhiG"/>
    <property type="match status" value="1"/>
</dbReference>
<evidence type="ECO:0000313" key="8">
    <source>
        <dbReference type="EMBL" id="MBC9129880.1"/>
    </source>
</evidence>
<organism evidence="8 9">
    <name type="scientific">Frischella japonica</name>
    <dbReference type="NCBI Taxonomy" id="2741544"/>
    <lineage>
        <taxon>Bacteria</taxon>
        <taxon>Pseudomonadati</taxon>
        <taxon>Pseudomonadota</taxon>
        <taxon>Gammaproteobacteria</taxon>
        <taxon>Orbales</taxon>
        <taxon>Orbaceae</taxon>
        <taxon>Frischella</taxon>
    </lineage>
</organism>
<dbReference type="Gene3D" id="1.20.140.160">
    <property type="match status" value="1"/>
</dbReference>
<dbReference type="InterPro" id="IPR007630">
    <property type="entry name" value="RNA_pol_sigma70_r4"/>
</dbReference>
<accession>A0ABR7QUI4</accession>
<keyword evidence="3 5" id="KW-0238">DNA-binding</keyword>
<evidence type="ECO:0000256" key="4">
    <source>
        <dbReference type="ARBA" id="ARBA00023163"/>
    </source>
</evidence>
<evidence type="ECO:0000313" key="9">
    <source>
        <dbReference type="Proteomes" id="UP000651208"/>
    </source>
</evidence>
<feature type="domain" description="RNA polymerase sigma-70" evidence="7">
    <location>
        <begin position="206"/>
        <end position="232"/>
    </location>
</feature>
<dbReference type="PROSITE" id="PS00715">
    <property type="entry name" value="SIGMA70_1"/>
    <property type="match status" value="1"/>
</dbReference>
<protein>
    <recommendedName>
        <fullName evidence="5">RNA polymerase sigma factor</fullName>
    </recommendedName>
</protein>
<dbReference type="PRINTS" id="PR00046">
    <property type="entry name" value="SIGMA70FCT"/>
</dbReference>
<evidence type="ECO:0000256" key="1">
    <source>
        <dbReference type="ARBA" id="ARBA00023015"/>
    </source>
</evidence>
<evidence type="ECO:0000259" key="6">
    <source>
        <dbReference type="PROSITE" id="PS00715"/>
    </source>
</evidence>
<dbReference type="NCBIfam" id="NF005413">
    <property type="entry name" value="PRK06986.1"/>
    <property type="match status" value="1"/>
</dbReference>
<dbReference type="SUPFAM" id="SSF88659">
    <property type="entry name" value="Sigma3 and sigma4 domains of RNA polymerase sigma factors"/>
    <property type="match status" value="2"/>
</dbReference>
<dbReference type="Proteomes" id="UP000651208">
    <property type="component" value="Unassembled WGS sequence"/>
</dbReference>
<dbReference type="InterPro" id="IPR013325">
    <property type="entry name" value="RNA_pol_sigma_r2"/>
</dbReference>
<sequence>MSVSLYNSQGIVDDVDWQQYIPLVRHEALKLAIRLPSTVELDDLLQVGYIGLLNALERYDPAHGTAFSTFATQRIKGAMLDELRSRDWLPRGTRQDIKKVTKAISELEHQLARAPEEQEIADYLAISIEHYRKILLDSNNCQIYSYDEMRRKLGDGIDSIIDQQEDNNPFSDIINEEIRHIVMEQINRLPEKEKMVLMLYYQEDLNLKEIGKIINISESRVSQLHSQAIKRIKSKIS</sequence>
<comment type="function">
    <text evidence="5">Sigma factors are initiation factors that promote the attachment of RNA polymerase to specific initiation sites and are then released.</text>
</comment>
<keyword evidence="1 5" id="KW-0805">Transcription regulation</keyword>
<dbReference type="InterPro" id="IPR012845">
    <property type="entry name" value="RNA_pol_sigma_FliA_WhiG"/>
</dbReference>
<dbReference type="InterPro" id="IPR007627">
    <property type="entry name" value="RNA_pol_sigma70_r2"/>
</dbReference>
<comment type="caution">
    <text evidence="8">The sequence shown here is derived from an EMBL/GenBank/DDBJ whole genome shotgun (WGS) entry which is preliminary data.</text>
</comment>